<sequence>MPRVQTGPLALALSVSARASTDRRSEPERDRLAQELGVDSMFGRPIRNLVQSFAPRNRRWIAMRSSESELRTVPFAVRTPSSAILNR</sequence>
<dbReference type="STRING" id="1777.AWC07_03195"/>
<dbReference type="EMBL" id="LQOX01000075">
    <property type="protein sequence ID" value="ORV72844.1"/>
    <property type="molecule type" value="Genomic_DNA"/>
</dbReference>
<reference evidence="1 2" key="1">
    <citation type="submission" date="2016-01" db="EMBL/GenBank/DDBJ databases">
        <title>The new phylogeny of the genus Mycobacterium.</title>
        <authorList>
            <person name="Tarcisio F."/>
            <person name="Conor M."/>
            <person name="Antonella G."/>
            <person name="Elisabetta G."/>
            <person name="Giulia F.S."/>
            <person name="Sara T."/>
            <person name="Anna F."/>
            <person name="Clotilde B."/>
            <person name="Roberto B."/>
            <person name="Veronica D.S."/>
            <person name="Fabio R."/>
            <person name="Monica P."/>
            <person name="Olivier J."/>
            <person name="Enrico T."/>
            <person name="Nicola S."/>
        </authorList>
    </citation>
    <scope>NUCLEOTIDE SEQUENCE [LARGE SCALE GENOMIC DNA]</scope>
    <source>
        <strain evidence="1 2">DSM 43505</strain>
    </source>
</reference>
<dbReference type="AlphaFoldDB" id="A0A1X1VUS6"/>
<evidence type="ECO:0000313" key="1">
    <source>
        <dbReference type="EMBL" id="ORV72844.1"/>
    </source>
</evidence>
<gene>
    <name evidence="1" type="ORF">AWC07_03195</name>
</gene>
<comment type="caution">
    <text evidence="1">The sequence shown here is derived from an EMBL/GenBank/DDBJ whole genome shotgun (WGS) entry which is preliminary data.</text>
</comment>
<keyword evidence="2" id="KW-1185">Reference proteome</keyword>
<protein>
    <submittedName>
        <fullName evidence="1">Uncharacterized protein</fullName>
    </submittedName>
</protein>
<proteinExistence type="predicted"/>
<dbReference type="Proteomes" id="UP000193738">
    <property type="component" value="Unassembled WGS sequence"/>
</dbReference>
<organism evidence="1 2">
    <name type="scientific">Mycobacterium gastri</name>
    <dbReference type="NCBI Taxonomy" id="1777"/>
    <lineage>
        <taxon>Bacteria</taxon>
        <taxon>Bacillati</taxon>
        <taxon>Actinomycetota</taxon>
        <taxon>Actinomycetes</taxon>
        <taxon>Mycobacteriales</taxon>
        <taxon>Mycobacteriaceae</taxon>
        <taxon>Mycobacterium</taxon>
    </lineage>
</organism>
<accession>A0A1X1VUS6</accession>
<evidence type="ECO:0000313" key="2">
    <source>
        <dbReference type="Proteomes" id="UP000193738"/>
    </source>
</evidence>
<name>A0A1X1VUS6_MYCGS</name>